<dbReference type="Proteomes" id="UP000345637">
    <property type="component" value="Unassembled WGS sequence"/>
</dbReference>
<sequence length="79" mass="9033">MAVTVELRGQQDVNHALAREDAERLYRYLQYRGVLAGACPSVPQQETLMLPFAGGRDRHRASQRDPRTVETARRVGQRR</sequence>
<dbReference type="AlphaFoldDB" id="A0A485ABS7"/>
<gene>
    <name evidence="2" type="ORF">NCTC12998_00635</name>
</gene>
<dbReference type="EMBL" id="CAADJE010000010">
    <property type="protein sequence ID" value="VFS57781.1"/>
    <property type="molecule type" value="Genomic_DNA"/>
</dbReference>
<organism evidence="2 3">
    <name type="scientific">Raoultella planticola</name>
    <name type="common">Klebsiella planticola</name>
    <dbReference type="NCBI Taxonomy" id="575"/>
    <lineage>
        <taxon>Bacteria</taxon>
        <taxon>Pseudomonadati</taxon>
        <taxon>Pseudomonadota</taxon>
        <taxon>Gammaproteobacteria</taxon>
        <taxon>Enterobacterales</taxon>
        <taxon>Enterobacteriaceae</taxon>
        <taxon>Klebsiella/Raoultella group</taxon>
        <taxon>Raoultella</taxon>
    </lineage>
</organism>
<feature type="compositionally biased region" description="Basic and acidic residues" evidence="1">
    <location>
        <begin position="60"/>
        <end position="73"/>
    </location>
</feature>
<name>A0A485ABS7_RAOPL</name>
<evidence type="ECO:0000313" key="2">
    <source>
        <dbReference type="EMBL" id="VFS57781.1"/>
    </source>
</evidence>
<proteinExistence type="predicted"/>
<evidence type="ECO:0000256" key="1">
    <source>
        <dbReference type="SAM" id="MobiDB-lite"/>
    </source>
</evidence>
<dbReference type="Gene3D" id="3.40.630.10">
    <property type="entry name" value="Zn peptidases"/>
    <property type="match status" value="1"/>
</dbReference>
<reference evidence="2 3" key="1">
    <citation type="submission" date="2019-03" db="EMBL/GenBank/DDBJ databases">
        <authorList>
            <consortium name="Pathogen Informatics"/>
        </authorList>
    </citation>
    <scope>NUCLEOTIDE SEQUENCE [LARGE SCALE GENOMIC DNA]</scope>
    <source>
        <strain evidence="2 3">NCTC12998</strain>
    </source>
</reference>
<evidence type="ECO:0000313" key="3">
    <source>
        <dbReference type="Proteomes" id="UP000345637"/>
    </source>
</evidence>
<protein>
    <submittedName>
        <fullName evidence="2">Uncharacterized protein</fullName>
    </submittedName>
</protein>
<accession>A0A485ABS7</accession>
<feature type="region of interest" description="Disordered" evidence="1">
    <location>
        <begin position="53"/>
        <end position="79"/>
    </location>
</feature>